<evidence type="ECO:0000256" key="3">
    <source>
        <dbReference type="ARBA" id="ARBA00022989"/>
    </source>
</evidence>
<evidence type="ECO:0000313" key="8">
    <source>
        <dbReference type="Proteomes" id="UP000321926"/>
    </source>
</evidence>
<evidence type="ECO:0000256" key="1">
    <source>
        <dbReference type="ARBA" id="ARBA00004167"/>
    </source>
</evidence>
<dbReference type="GO" id="GO:0016020">
    <property type="term" value="C:membrane"/>
    <property type="evidence" value="ECO:0007669"/>
    <property type="project" value="UniProtKB-SubCell"/>
</dbReference>
<keyword evidence="4" id="KW-0472">Membrane</keyword>
<protein>
    <submittedName>
        <fullName evidence="7">Energy transducer TonB</fullName>
    </submittedName>
</protein>
<evidence type="ECO:0000259" key="6">
    <source>
        <dbReference type="PROSITE" id="PS52015"/>
    </source>
</evidence>
<dbReference type="Proteomes" id="UP000321926">
    <property type="component" value="Unassembled WGS sequence"/>
</dbReference>
<dbReference type="OrthoDB" id="1100720at2"/>
<dbReference type="Gene3D" id="3.30.1150.10">
    <property type="match status" value="1"/>
</dbReference>
<dbReference type="PROSITE" id="PS52015">
    <property type="entry name" value="TONB_CTD"/>
    <property type="match status" value="1"/>
</dbReference>
<evidence type="ECO:0000256" key="2">
    <source>
        <dbReference type="ARBA" id="ARBA00022692"/>
    </source>
</evidence>
<keyword evidence="8" id="KW-1185">Reference proteome</keyword>
<feature type="chain" id="PRO_5023091879" evidence="5">
    <location>
        <begin position="22"/>
        <end position="134"/>
    </location>
</feature>
<accession>A0A5C8KAH3</accession>
<evidence type="ECO:0000256" key="5">
    <source>
        <dbReference type="SAM" id="SignalP"/>
    </source>
</evidence>
<dbReference type="SUPFAM" id="SSF74653">
    <property type="entry name" value="TolA/TonB C-terminal domain"/>
    <property type="match status" value="1"/>
</dbReference>
<comment type="subcellular location">
    <subcellularLocation>
        <location evidence="1">Membrane</location>
        <topology evidence="1">Single-pass membrane protein</topology>
    </subcellularLocation>
</comment>
<sequence>MNRKISFLVCLFAFVAISASAQTSTPKAAATPEAKVWMPEKTPPVAEHYEGGNEAMYQFIYQELKYPPLAKRNRVQGDCIIGFTLNEDGSISGLKIIKEIGAGTGEEALRVARQLKFNAPGYSMLASIPIKFKL</sequence>
<comment type="caution">
    <text evidence="7">The sequence shown here is derived from an EMBL/GenBank/DDBJ whole genome shotgun (WGS) entry which is preliminary data.</text>
</comment>
<proteinExistence type="predicted"/>
<dbReference type="NCBIfam" id="TIGR01352">
    <property type="entry name" value="tonB_Cterm"/>
    <property type="match status" value="1"/>
</dbReference>
<keyword evidence="3" id="KW-1133">Transmembrane helix</keyword>
<keyword evidence="2" id="KW-0812">Transmembrane</keyword>
<gene>
    <name evidence="7" type="ORF">FVR03_08400</name>
</gene>
<dbReference type="InterPro" id="IPR006260">
    <property type="entry name" value="TonB/TolA_C"/>
</dbReference>
<dbReference type="GO" id="GO:0055085">
    <property type="term" value="P:transmembrane transport"/>
    <property type="evidence" value="ECO:0007669"/>
    <property type="project" value="InterPro"/>
</dbReference>
<reference evidence="7 8" key="1">
    <citation type="submission" date="2019-08" db="EMBL/GenBank/DDBJ databases">
        <authorList>
            <person name="Shi S."/>
        </authorList>
    </citation>
    <scope>NUCLEOTIDE SEQUENCE [LARGE SCALE GENOMIC DNA]</scope>
    <source>
        <strain evidence="7 8">GY10130</strain>
    </source>
</reference>
<name>A0A5C8KAH3_9BACT</name>
<dbReference type="EMBL" id="VRTY01000025">
    <property type="protein sequence ID" value="TXK48041.1"/>
    <property type="molecule type" value="Genomic_DNA"/>
</dbReference>
<dbReference type="InterPro" id="IPR037682">
    <property type="entry name" value="TonB_C"/>
</dbReference>
<dbReference type="Pfam" id="PF03544">
    <property type="entry name" value="TonB_C"/>
    <property type="match status" value="1"/>
</dbReference>
<feature type="signal peptide" evidence="5">
    <location>
        <begin position="1"/>
        <end position="21"/>
    </location>
</feature>
<evidence type="ECO:0000313" key="7">
    <source>
        <dbReference type="EMBL" id="TXK48041.1"/>
    </source>
</evidence>
<dbReference type="AlphaFoldDB" id="A0A5C8KAH3"/>
<feature type="domain" description="TonB C-terminal" evidence="6">
    <location>
        <begin position="51"/>
        <end position="134"/>
    </location>
</feature>
<keyword evidence="5" id="KW-0732">Signal</keyword>
<dbReference type="RefSeq" id="WP_147921298.1">
    <property type="nucleotide sequence ID" value="NZ_VRTY01000025.1"/>
</dbReference>
<evidence type="ECO:0000256" key="4">
    <source>
        <dbReference type="ARBA" id="ARBA00023136"/>
    </source>
</evidence>
<organism evidence="7 8">
    <name type="scientific">Pontibacter qinzhouensis</name>
    <dbReference type="NCBI Taxonomy" id="2603253"/>
    <lineage>
        <taxon>Bacteria</taxon>
        <taxon>Pseudomonadati</taxon>
        <taxon>Bacteroidota</taxon>
        <taxon>Cytophagia</taxon>
        <taxon>Cytophagales</taxon>
        <taxon>Hymenobacteraceae</taxon>
        <taxon>Pontibacter</taxon>
    </lineage>
</organism>